<proteinExistence type="inferred from homology"/>
<reference evidence="8" key="1">
    <citation type="submission" date="2016-11" db="EMBL/GenBank/DDBJ databases">
        <authorList>
            <person name="Jaros S."/>
            <person name="Januszkiewicz K."/>
            <person name="Wedrychowicz H."/>
        </authorList>
    </citation>
    <scope>NUCLEOTIDE SEQUENCE [LARGE SCALE GENOMIC DNA]</scope>
    <source>
        <strain evidence="8">CGMCC 4.3555</strain>
    </source>
</reference>
<dbReference type="SUPFAM" id="SSF46785">
    <property type="entry name" value="Winged helix' DNA-binding domain"/>
    <property type="match status" value="1"/>
</dbReference>
<dbReference type="GO" id="GO:0032993">
    <property type="term" value="C:protein-DNA complex"/>
    <property type="evidence" value="ECO:0007669"/>
    <property type="project" value="TreeGrafter"/>
</dbReference>
<comment type="caution">
    <text evidence="7">The sequence shown here is derived from an EMBL/GenBank/DDBJ whole genome shotgun (WGS) entry which is preliminary data.</text>
</comment>
<dbReference type="CDD" id="cd08414">
    <property type="entry name" value="PBP2_LTTR_aromatics_like"/>
    <property type="match status" value="1"/>
</dbReference>
<organism evidence="7 8">
    <name type="scientific">Streptomyces yunnanensis</name>
    <dbReference type="NCBI Taxonomy" id="156453"/>
    <lineage>
        <taxon>Bacteria</taxon>
        <taxon>Bacillati</taxon>
        <taxon>Actinomycetota</taxon>
        <taxon>Actinomycetes</taxon>
        <taxon>Kitasatosporales</taxon>
        <taxon>Streptomycetaceae</taxon>
        <taxon>Streptomyces</taxon>
    </lineage>
</organism>
<dbReference type="PANTHER" id="PTHR30346:SF0">
    <property type="entry name" value="HCA OPERON TRANSCRIPTIONAL ACTIVATOR HCAR"/>
    <property type="match status" value="1"/>
</dbReference>
<dbReference type="PANTHER" id="PTHR30346">
    <property type="entry name" value="TRANSCRIPTIONAL DUAL REGULATOR HCAR-RELATED"/>
    <property type="match status" value="1"/>
</dbReference>
<dbReference type="InterPro" id="IPR005119">
    <property type="entry name" value="LysR_subst-bd"/>
</dbReference>
<dbReference type="Pfam" id="PF03466">
    <property type="entry name" value="LysR_substrate"/>
    <property type="match status" value="1"/>
</dbReference>
<dbReference type="Gene3D" id="1.10.10.10">
    <property type="entry name" value="Winged helix-like DNA-binding domain superfamily/Winged helix DNA-binding domain"/>
    <property type="match status" value="1"/>
</dbReference>
<evidence type="ECO:0000259" key="6">
    <source>
        <dbReference type="PROSITE" id="PS50931"/>
    </source>
</evidence>
<evidence type="ECO:0000313" key="8">
    <source>
        <dbReference type="Proteomes" id="UP000184388"/>
    </source>
</evidence>
<dbReference type="FunFam" id="1.10.10.10:FF:000001">
    <property type="entry name" value="LysR family transcriptional regulator"/>
    <property type="match status" value="1"/>
</dbReference>
<feature type="region of interest" description="Disordered" evidence="5">
    <location>
        <begin position="303"/>
        <end position="329"/>
    </location>
</feature>
<dbReference type="GO" id="GO:0003700">
    <property type="term" value="F:DNA-binding transcription factor activity"/>
    <property type="evidence" value="ECO:0007669"/>
    <property type="project" value="InterPro"/>
</dbReference>
<dbReference type="EMBL" id="FRBK01000029">
    <property type="protein sequence ID" value="SHN28425.1"/>
    <property type="molecule type" value="Genomic_DNA"/>
</dbReference>
<dbReference type="InterPro" id="IPR036390">
    <property type="entry name" value="WH_DNA-bd_sf"/>
</dbReference>
<dbReference type="Gene3D" id="3.40.190.10">
    <property type="entry name" value="Periplasmic binding protein-like II"/>
    <property type="match status" value="2"/>
</dbReference>
<keyword evidence="4" id="KW-0804">Transcription</keyword>
<dbReference type="InterPro" id="IPR000847">
    <property type="entry name" value="LysR_HTH_N"/>
</dbReference>
<evidence type="ECO:0000313" key="7">
    <source>
        <dbReference type="EMBL" id="SHN28425.1"/>
    </source>
</evidence>
<protein>
    <submittedName>
        <fullName evidence="7">DNA-binding transcriptional regulator, LysR family</fullName>
    </submittedName>
</protein>
<dbReference type="AlphaFoldDB" id="A0A9X8N8J7"/>
<evidence type="ECO:0000256" key="5">
    <source>
        <dbReference type="SAM" id="MobiDB-lite"/>
    </source>
</evidence>
<evidence type="ECO:0000256" key="2">
    <source>
        <dbReference type="ARBA" id="ARBA00023015"/>
    </source>
</evidence>
<gene>
    <name evidence="7" type="ORF">SAMN05216268_12993</name>
</gene>
<evidence type="ECO:0000256" key="1">
    <source>
        <dbReference type="ARBA" id="ARBA00009437"/>
    </source>
</evidence>
<dbReference type="Pfam" id="PF00126">
    <property type="entry name" value="HTH_1"/>
    <property type="match status" value="1"/>
</dbReference>
<sequence>MAGVYDPSVQQLRSLLTLAEELHFGRAAARLYLTQPALSLQIRTLERRLGVRLFTRTSRRVEVTPVGRALLPLVRNIVGATDELRDAALSSLAEGGGLRLRVGLTDCATALGATRRVIAGLTTRHPALEIDFRVVDLVEQVTGLATGRIDAAFVYLPVAEDFHIQPLTTEARVACLSSTDPLSLRSSVCLADLADRPMVSLTPQVPRAVRDFWSVDPRPDGVPVRYTAHEVSRVESLLSAVSFGGARAFLPAVAAELYPRPDVRYLPVTDLPPCTFAIAWPEADRDAPHLALLADVCRALRDEGFPTDPPAPGPRTDPDASLPSLAERQ</sequence>
<evidence type="ECO:0000256" key="4">
    <source>
        <dbReference type="ARBA" id="ARBA00023163"/>
    </source>
</evidence>
<dbReference type="SUPFAM" id="SSF53850">
    <property type="entry name" value="Periplasmic binding protein-like II"/>
    <property type="match status" value="1"/>
</dbReference>
<dbReference type="PRINTS" id="PR00039">
    <property type="entry name" value="HTHLYSR"/>
</dbReference>
<dbReference type="RefSeq" id="WP_073449388.1">
    <property type="nucleotide sequence ID" value="NZ_FRBK01000029.1"/>
</dbReference>
<keyword evidence="2" id="KW-0805">Transcription regulation</keyword>
<comment type="similarity">
    <text evidence="1">Belongs to the LysR transcriptional regulatory family.</text>
</comment>
<keyword evidence="3 7" id="KW-0238">DNA-binding</keyword>
<name>A0A9X8N8J7_9ACTN</name>
<evidence type="ECO:0000256" key="3">
    <source>
        <dbReference type="ARBA" id="ARBA00023125"/>
    </source>
</evidence>
<accession>A0A9X8N8J7</accession>
<dbReference type="PROSITE" id="PS50931">
    <property type="entry name" value="HTH_LYSR"/>
    <property type="match status" value="1"/>
</dbReference>
<dbReference type="GO" id="GO:0003677">
    <property type="term" value="F:DNA binding"/>
    <property type="evidence" value="ECO:0007669"/>
    <property type="project" value="UniProtKB-KW"/>
</dbReference>
<dbReference type="InterPro" id="IPR036388">
    <property type="entry name" value="WH-like_DNA-bd_sf"/>
</dbReference>
<feature type="domain" description="HTH lysR-type" evidence="6">
    <location>
        <begin position="7"/>
        <end position="64"/>
    </location>
</feature>
<dbReference type="Proteomes" id="UP000184388">
    <property type="component" value="Unassembled WGS sequence"/>
</dbReference>